<dbReference type="STRING" id="5762.D2V9R2"/>
<dbReference type="Pfam" id="PF02493">
    <property type="entry name" value="MORN"/>
    <property type="match status" value="11"/>
</dbReference>
<dbReference type="KEGG" id="ngr:NAEGRDRAFT_2572"/>
<dbReference type="OMA" id="WENDSMS"/>
<dbReference type="EMBL" id="GG738858">
    <property type="protein sequence ID" value="EFC46511.1"/>
    <property type="molecule type" value="Genomic_DNA"/>
</dbReference>
<dbReference type="VEuPathDB" id="AmoebaDB:NAEGRDRAFT_2572"/>
<dbReference type="SUPFAM" id="SSF82185">
    <property type="entry name" value="Histone H3 K4-specific methyltransferase SET7/9 N-terminal domain"/>
    <property type="match status" value="3"/>
</dbReference>
<protein>
    <submittedName>
        <fullName evidence="2">Predicted protein</fullName>
    </submittedName>
</protein>
<organism evidence="3">
    <name type="scientific">Naegleria gruberi</name>
    <name type="common">Amoeba</name>
    <dbReference type="NCBI Taxonomy" id="5762"/>
    <lineage>
        <taxon>Eukaryota</taxon>
        <taxon>Discoba</taxon>
        <taxon>Heterolobosea</taxon>
        <taxon>Tetramitia</taxon>
        <taxon>Eutetramitia</taxon>
        <taxon>Vahlkampfiidae</taxon>
        <taxon>Naegleria</taxon>
    </lineage>
</organism>
<sequence length="357" mass="39926">VYNGEKNENGEKHGRGILMLPNGSVFEGEFRNNSYANGKLVYVTGEQYEGKFIDDLPDDDNGVFRFANMSVYTGQVKKGQLTGVGELKYKDGGIYKGSFVNGKREGKGSFEFYEGNQKVRHYDGDWENDSMSGQGTLINTTIQQVYTGQFKNNVYHGQGIFNFQTRSLEFEGDMIDSRKNGFGKLVYSDGSYYEGQFNNDEMTGTGSFVDSDRVYNGQFVKSLFHGKGKLKATFKSKDYVFEGEFREHQPYNGVGSVVVSRKTGDYWDGEFKNGKFSGKGRLTFEDASVYEGNVKNSLCEGKGVVTYPDGSIYSGSFSNDERHGPGTLTIKDGDEKDFMIVSINQVWDHGVLVSQEE</sequence>
<dbReference type="eggNOG" id="KOG0231">
    <property type="taxonomic scope" value="Eukaryota"/>
</dbReference>
<evidence type="ECO:0000313" key="3">
    <source>
        <dbReference type="Proteomes" id="UP000006671"/>
    </source>
</evidence>
<dbReference type="Proteomes" id="UP000006671">
    <property type="component" value="Unassembled WGS sequence"/>
</dbReference>
<dbReference type="Gene3D" id="2.20.110.10">
    <property type="entry name" value="Histone H3 K4-specific methyltransferase SET7/9 N-terminal domain"/>
    <property type="match status" value="6"/>
</dbReference>
<dbReference type="OrthoDB" id="294378at2759"/>
<evidence type="ECO:0000256" key="1">
    <source>
        <dbReference type="ARBA" id="ARBA00022737"/>
    </source>
</evidence>
<dbReference type="PANTHER" id="PTHR43215:SF14">
    <property type="entry name" value="RADIAL SPOKE HEAD 1 HOMOLOG"/>
    <property type="match status" value="1"/>
</dbReference>
<proteinExistence type="predicted"/>
<dbReference type="RefSeq" id="XP_002679255.1">
    <property type="nucleotide sequence ID" value="XM_002679209.1"/>
</dbReference>
<dbReference type="eggNOG" id="KOG0229">
    <property type="taxonomic scope" value="Eukaryota"/>
</dbReference>
<feature type="non-terminal residue" evidence="2">
    <location>
        <position position="357"/>
    </location>
</feature>
<keyword evidence="3" id="KW-1185">Reference proteome</keyword>
<gene>
    <name evidence="2" type="ORF">NAEGRDRAFT_2572</name>
</gene>
<dbReference type="InterPro" id="IPR003409">
    <property type="entry name" value="MORN"/>
</dbReference>
<name>D2V9R2_NAEGR</name>
<dbReference type="AlphaFoldDB" id="D2V9R2"/>
<keyword evidence="1" id="KW-0677">Repeat</keyword>
<dbReference type="SMART" id="SM00698">
    <property type="entry name" value="MORN"/>
    <property type="match status" value="10"/>
</dbReference>
<dbReference type="GeneID" id="8859590"/>
<dbReference type="PANTHER" id="PTHR43215">
    <property type="entry name" value="RADIAL SPOKE HEAD 1 HOMOLOG"/>
    <property type="match status" value="1"/>
</dbReference>
<feature type="non-terminal residue" evidence="2">
    <location>
        <position position="1"/>
    </location>
</feature>
<reference evidence="2 3" key="1">
    <citation type="journal article" date="2010" name="Cell">
        <title>The genome of Naegleria gruberi illuminates early eukaryotic versatility.</title>
        <authorList>
            <person name="Fritz-Laylin L.K."/>
            <person name="Prochnik S.E."/>
            <person name="Ginger M.L."/>
            <person name="Dacks J.B."/>
            <person name="Carpenter M.L."/>
            <person name="Field M.C."/>
            <person name="Kuo A."/>
            <person name="Paredez A."/>
            <person name="Chapman J."/>
            <person name="Pham J."/>
            <person name="Shu S."/>
            <person name="Neupane R."/>
            <person name="Cipriano M."/>
            <person name="Mancuso J."/>
            <person name="Tu H."/>
            <person name="Salamov A."/>
            <person name="Lindquist E."/>
            <person name="Shapiro H."/>
            <person name="Lucas S."/>
            <person name="Grigoriev I.V."/>
            <person name="Cande W.Z."/>
            <person name="Fulton C."/>
            <person name="Rokhsar D.S."/>
            <person name="Dawson S.C."/>
        </authorList>
    </citation>
    <scope>NUCLEOTIDE SEQUENCE [LARGE SCALE GENOMIC DNA]</scope>
    <source>
        <strain evidence="2 3">NEG-M</strain>
    </source>
</reference>
<accession>D2V9R2</accession>
<evidence type="ECO:0000313" key="2">
    <source>
        <dbReference type="EMBL" id="EFC46511.1"/>
    </source>
</evidence>
<dbReference type="InParanoid" id="D2V9R2"/>